<dbReference type="EMBL" id="SPHZ02000002">
    <property type="protein sequence ID" value="KAF0929974.1"/>
    <property type="molecule type" value="Genomic_DNA"/>
</dbReference>
<dbReference type="AlphaFoldDB" id="A0A6G1EZB1"/>
<protein>
    <submittedName>
        <fullName evidence="2">Uncharacterized protein</fullName>
    </submittedName>
</protein>
<name>A0A6G1EZB1_9ORYZ</name>
<evidence type="ECO:0000313" key="2">
    <source>
        <dbReference type="EMBL" id="KAF0929974.1"/>
    </source>
</evidence>
<evidence type="ECO:0000313" key="3">
    <source>
        <dbReference type="Proteomes" id="UP000479710"/>
    </source>
</evidence>
<feature type="region of interest" description="Disordered" evidence="1">
    <location>
        <begin position="1"/>
        <end position="25"/>
    </location>
</feature>
<keyword evidence="3" id="KW-1185">Reference proteome</keyword>
<gene>
    <name evidence="2" type="ORF">E2562_027103</name>
</gene>
<accession>A0A6G1EZB1</accession>
<evidence type="ECO:0000256" key="1">
    <source>
        <dbReference type="SAM" id="MobiDB-lite"/>
    </source>
</evidence>
<comment type="caution">
    <text evidence="2">The sequence shown here is derived from an EMBL/GenBank/DDBJ whole genome shotgun (WGS) entry which is preliminary data.</text>
</comment>
<sequence>MERRKNGSRRRRPSAGAGRWRRGLQERGAEVAVAEVESCGHGNHGAAGVFACDGVLCHIDVGVVLQA</sequence>
<reference evidence="2 3" key="1">
    <citation type="submission" date="2019-11" db="EMBL/GenBank/DDBJ databases">
        <title>Whole genome sequence of Oryza granulata.</title>
        <authorList>
            <person name="Li W."/>
        </authorList>
    </citation>
    <scope>NUCLEOTIDE SEQUENCE [LARGE SCALE GENOMIC DNA]</scope>
    <source>
        <strain evidence="3">cv. Menghai</strain>
        <tissue evidence="2">Leaf</tissue>
    </source>
</reference>
<organism evidence="2 3">
    <name type="scientific">Oryza meyeriana var. granulata</name>
    <dbReference type="NCBI Taxonomy" id="110450"/>
    <lineage>
        <taxon>Eukaryota</taxon>
        <taxon>Viridiplantae</taxon>
        <taxon>Streptophyta</taxon>
        <taxon>Embryophyta</taxon>
        <taxon>Tracheophyta</taxon>
        <taxon>Spermatophyta</taxon>
        <taxon>Magnoliopsida</taxon>
        <taxon>Liliopsida</taxon>
        <taxon>Poales</taxon>
        <taxon>Poaceae</taxon>
        <taxon>BOP clade</taxon>
        <taxon>Oryzoideae</taxon>
        <taxon>Oryzeae</taxon>
        <taxon>Oryzinae</taxon>
        <taxon>Oryza</taxon>
        <taxon>Oryza meyeriana</taxon>
    </lineage>
</organism>
<proteinExistence type="predicted"/>
<dbReference type="Proteomes" id="UP000479710">
    <property type="component" value="Unassembled WGS sequence"/>
</dbReference>
<feature type="compositionally biased region" description="Basic residues" evidence="1">
    <location>
        <begin position="1"/>
        <end position="13"/>
    </location>
</feature>